<name>A0A8X6Y927_9ARAC</name>
<sequence length="126" mass="14775">MPGRYQWKQFHTEDREVHEELRHLTSRPDRFINHTEADSHLHASTVVEKNAEKSSCTTFKGCDCCRRKSTSGDSRICWKKLKVPQFTSVVIFKYVHGILVIPMSTWITDCSSLPSYRLLKRQHLVR</sequence>
<organism evidence="1 2">
    <name type="scientific">Trichonephila inaurata madagascariensis</name>
    <dbReference type="NCBI Taxonomy" id="2747483"/>
    <lineage>
        <taxon>Eukaryota</taxon>
        <taxon>Metazoa</taxon>
        <taxon>Ecdysozoa</taxon>
        <taxon>Arthropoda</taxon>
        <taxon>Chelicerata</taxon>
        <taxon>Arachnida</taxon>
        <taxon>Araneae</taxon>
        <taxon>Araneomorphae</taxon>
        <taxon>Entelegynae</taxon>
        <taxon>Araneoidea</taxon>
        <taxon>Nephilidae</taxon>
        <taxon>Trichonephila</taxon>
        <taxon>Trichonephila inaurata</taxon>
    </lineage>
</organism>
<gene>
    <name evidence="1" type="ORF">TNIN_410821</name>
</gene>
<dbReference type="Proteomes" id="UP000886998">
    <property type="component" value="Unassembled WGS sequence"/>
</dbReference>
<dbReference type="EMBL" id="BMAV01016381">
    <property type="protein sequence ID" value="GFY67089.1"/>
    <property type="molecule type" value="Genomic_DNA"/>
</dbReference>
<comment type="caution">
    <text evidence="1">The sequence shown here is derived from an EMBL/GenBank/DDBJ whole genome shotgun (WGS) entry which is preliminary data.</text>
</comment>
<reference evidence="1" key="1">
    <citation type="submission" date="2020-08" db="EMBL/GenBank/DDBJ databases">
        <title>Multicomponent nature underlies the extraordinary mechanical properties of spider dragline silk.</title>
        <authorList>
            <person name="Kono N."/>
            <person name="Nakamura H."/>
            <person name="Mori M."/>
            <person name="Yoshida Y."/>
            <person name="Ohtoshi R."/>
            <person name="Malay A.D."/>
            <person name="Moran D.A.P."/>
            <person name="Tomita M."/>
            <person name="Numata K."/>
            <person name="Arakawa K."/>
        </authorList>
    </citation>
    <scope>NUCLEOTIDE SEQUENCE</scope>
</reference>
<keyword evidence="2" id="KW-1185">Reference proteome</keyword>
<proteinExistence type="predicted"/>
<evidence type="ECO:0000313" key="2">
    <source>
        <dbReference type="Proteomes" id="UP000886998"/>
    </source>
</evidence>
<accession>A0A8X6Y927</accession>
<protein>
    <submittedName>
        <fullName evidence="1">Uncharacterized protein</fullName>
    </submittedName>
</protein>
<dbReference type="AlphaFoldDB" id="A0A8X6Y927"/>
<evidence type="ECO:0000313" key="1">
    <source>
        <dbReference type="EMBL" id="GFY67089.1"/>
    </source>
</evidence>